<dbReference type="SUPFAM" id="SSF56112">
    <property type="entry name" value="Protein kinase-like (PK-like)"/>
    <property type="match status" value="1"/>
</dbReference>
<evidence type="ECO:0000256" key="4">
    <source>
        <dbReference type="ARBA" id="ARBA00022527"/>
    </source>
</evidence>
<comment type="catalytic activity">
    <reaction evidence="13">
        <text>L-seryl-[protein] + ATP = O-phospho-L-seryl-[protein] + ADP + H(+)</text>
        <dbReference type="Rhea" id="RHEA:17989"/>
        <dbReference type="Rhea" id="RHEA-COMP:9863"/>
        <dbReference type="Rhea" id="RHEA-COMP:11604"/>
        <dbReference type="ChEBI" id="CHEBI:15378"/>
        <dbReference type="ChEBI" id="CHEBI:29999"/>
        <dbReference type="ChEBI" id="CHEBI:30616"/>
        <dbReference type="ChEBI" id="CHEBI:83421"/>
        <dbReference type="ChEBI" id="CHEBI:456216"/>
        <dbReference type="EC" id="2.7.11.1"/>
    </reaction>
</comment>
<evidence type="ECO:0000256" key="9">
    <source>
        <dbReference type="ARBA" id="ARBA00022840"/>
    </source>
</evidence>
<dbReference type="InterPro" id="IPR003152">
    <property type="entry name" value="FATC_dom"/>
</dbReference>
<evidence type="ECO:0000256" key="11">
    <source>
        <dbReference type="ARBA" id="ARBA00023242"/>
    </source>
</evidence>
<evidence type="ECO:0000256" key="3">
    <source>
        <dbReference type="ARBA" id="ARBA00012513"/>
    </source>
</evidence>
<dbReference type="PROSITE" id="PS51189">
    <property type="entry name" value="FAT"/>
    <property type="match status" value="1"/>
</dbReference>
<evidence type="ECO:0000256" key="10">
    <source>
        <dbReference type="ARBA" id="ARBA00023204"/>
    </source>
</evidence>
<dbReference type="InterPro" id="IPR036940">
    <property type="entry name" value="PI3/4_kinase_cat_sf"/>
</dbReference>
<dbReference type="CDD" id="cd00892">
    <property type="entry name" value="PIKKc_ATR"/>
    <property type="match status" value="1"/>
</dbReference>
<keyword evidence="10" id="KW-0234">DNA repair</keyword>
<dbReference type="EMBL" id="JADGJQ010000060">
    <property type="protein sequence ID" value="KAJ3174789.1"/>
    <property type="molecule type" value="Genomic_DNA"/>
</dbReference>
<dbReference type="PROSITE" id="PS50290">
    <property type="entry name" value="PI3_4_KINASE_3"/>
    <property type="match status" value="1"/>
</dbReference>
<keyword evidence="9" id="KW-0067">ATP-binding</keyword>
<comment type="catalytic activity">
    <reaction evidence="12">
        <text>L-threonyl-[protein] + ATP = O-phospho-L-threonyl-[protein] + ADP + H(+)</text>
        <dbReference type="Rhea" id="RHEA:46608"/>
        <dbReference type="Rhea" id="RHEA-COMP:11060"/>
        <dbReference type="Rhea" id="RHEA-COMP:11605"/>
        <dbReference type="ChEBI" id="CHEBI:15378"/>
        <dbReference type="ChEBI" id="CHEBI:30013"/>
        <dbReference type="ChEBI" id="CHEBI:30616"/>
        <dbReference type="ChEBI" id="CHEBI:61977"/>
        <dbReference type="ChEBI" id="CHEBI:456216"/>
        <dbReference type="EC" id="2.7.11.1"/>
    </reaction>
</comment>
<dbReference type="InterPro" id="IPR011009">
    <property type="entry name" value="Kinase-like_dom_sf"/>
</dbReference>
<evidence type="ECO:0000313" key="17">
    <source>
        <dbReference type="EMBL" id="KAJ3174789.1"/>
    </source>
</evidence>
<dbReference type="SUPFAM" id="SSF48371">
    <property type="entry name" value="ARM repeat"/>
    <property type="match status" value="1"/>
</dbReference>
<keyword evidence="7" id="KW-0227">DNA damage</keyword>
<dbReference type="PANTHER" id="PTHR11139">
    <property type="entry name" value="ATAXIA TELANGIECTASIA MUTATED ATM -RELATED"/>
    <property type="match status" value="1"/>
</dbReference>
<dbReference type="InterPro" id="IPR056802">
    <property type="entry name" value="ATR-like_M-HEAT"/>
</dbReference>
<evidence type="ECO:0000256" key="5">
    <source>
        <dbReference type="ARBA" id="ARBA00022679"/>
    </source>
</evidence>
<sequence length="2494" mass="278906">MQLFDYVTRDAPPSQQTDETIRAFRQLFTKCVQEYLVERFQNPAQVPTHEFEEYERNGLRNAELTVVMLNRSLQEYPEIFDASARAPDSSDAVHASDHHHGAVYFSQRYGVNTMKVEPFDIWVLASLIPLLGLPALRPLHALLLNVVQGVLLNVATAPGSDSRSRFDTLLTDVLQLPAIISDASDNHSFEMPHVAASLYQLDNVYRTIGDRTDFSELLENVYYLLKALTADSCFYAPMAFVWNLIAANLQARLISSGRVFVAFVSFIAQVRMCKGPPPIALQQPIVIGILQRFQSGVYACDGHVSTVVNNEARRILSLAQTLDVFSPELVANAKRVRQMLVALQAAGTDSQTAHVQLDIDRWIMRIFTTLISRFTERGPVGTEDELLLQQACHIGPLTSKQGLLRIIWILSLPWMVNMREGDSTDPMAQERRAAANALCELVDFSIATRNHVSIDSLRRHRFSDACTLACLRALVGLSREVNAIAAAWMAHTLVASMSSAVAEIRTLATQALPQLAYMLSTTTTAEISPAKALFDSGFVQAHCGDLATFAQNIGFFACAQADNLAYETGLPLFVERQPRCQVCESSWTIARGDAESGNVVELQWSSLLSLAESSDVAVRANFFSSLARLFTHLPARALDFGSSAAIRHCLTALVSPSAEVKDAATTAILIALKRVQQSEIAELILRCEKRLEAALANVLHVQDIAQLVGAASALGKIGQAAGEILLPVVLKLLLHKLGGSDLFAVALVSEQIQIISRSRGLSIKALCDPYMADISVLLACEWRQEPNILRVFLKLANSAEPEPPSDRMEREFYELHLSYILPHAFATRDASAIDAVSRVLGRPVKTLIFEQGAPILAAIIMQDGVKPVPEYMDIDSMQVTTVSMLVGHRHSLVPRLTLELGRPSTHEKAERALMELSDVFSTEKEAGAPANLSDLLHLHLLATLEVVNERLKDQSTTTEKRKLMRSVGEAIWRVGPRVASVLPQALTTLQTGLDIKPLRLAALRSWRQFLQILAVSDLGPILNQICVTLCKNHEEYSAPEVAAVVAILEELFARNPELYAYCDGICELPDRPEFRHLNMRLLAHRSPTDVLQKMSRLLAPLSDQNTAVSRQALQELATLLTNSQVELQQHALADNVDPCVVYAIRMLMETCRRYNGIDVEIQHLCCDCLGALGAIDPSRVDVVFHTNTDIQGTIGSDGDFATPESAIFFATAMIENRLAPACRSAHDTIMQRNHVFAIQELLRFCGFTPEIAEEAEISARRAGTTMTLADLLRVQWARFSPVVRKTIRPFINAKYTQLPISLNERDYPIFSPHDSFNDWVQFLTVDLIIKSNGERARQIFKICTNLVIKGDINVAQYLLPHLVLNALVGGTDHQTAEIRTEFIAVLSGANDRDGPASETRMLCCQTIFSLVDHLTKWLRLRRREAARLRSSVARRQNRSVEEADVQDDPSAKRIEHFLSLIPQSVMADASSFCKAYARALMHFENHIRLQRAASRDEGALLPLYAHLQKLYSHLDEPDGMEGIATMLATPTLEQQILEHESAGRWTSAQTCYELSLQMDPDNFDHHVGLINCLKNLGHLETLLTHVRGTASLHPQWSPKLNSYAIEAAWRLGSWDTLESLLEKPYGARFETSIGALLHAGRANDVDRYQTELRQARYSLIADVAAASMESYRRGYDCMVKLHMLHEVATVIGAAVPQDEEELNTRFAIWKSRLDATLPSYRIREPILSLRRIIAQDVGVSTTLTRSLSLQRGLLWLQTTKASRKAGHLQAAYNGILQASRLHTPDVHRERAKLLWEQRQPHRAMFELKSTLQTLNRRLGRNTQGVESVELSLRVSATQQSTLAKTQLLLSRWTEETSALDSALVTEYYLAATTAQPDWEKGNYYLGRYLDKNKTEHLACKFYAKALQCGSRYIYQTLPRLLTIWLELGLTPGTMGSADAAPSRDPRVEKFFLVFKIMRRLNEKIQSYKVLTAISQIASRIGHHNTNVHQILENMLVNLVTVFPQQAIWQLMAVGRSTSKTRATRIAAVFAKAKNNPLTRQSSNVPDLIQQGQQLTEYLLDLCNFPILRQDNTLSVSRHIRGLIRLAPLDIIVPLQTALSARMPTIVDDAVLHNPFPDNIPKIMGFHDEVEVMSSLQRPRKLTIKASDGRDYIFLCKPKDDLRKDCRLMEFNAMINKLLKKDPEARTRRLYVRTYAVVPLNEECGLIEWVPNTVGFRHIMIAAYKTKNILCSPTEARAIMDRKQPSQIELFVKILKPRFPPIFHEWFLETFPEPTQWLASRLAYASTMAVMSMIGYVVGLGDRHGENILFDDQTGDAVHVDLNCLFEKGLTFDKPERVPFRLTHNMVDAFGVTGVEGVFRKSCEATMKVLRDHRESLVSVLETFLYDPLCEWNKPARRTTAPVAAKKSDNEMGYQQARETLDKISKKLEGHVTPVTGALSAASLPLSPEGQVRELISQATSETNLAAMYIGEWLTICFACKIKPECTSLLNFSFA</sequence>
<keyword evidence="6" id="KW-0547">Nucleotide-binding</keyword>
<dbReference type="InterPro" id="IPR000403">
    <property type="entry name" value="PI3/4_kinase_cat_dom"/>
</dbReference>
<evidence type="ECO:0000259" key="15">
    <source>
        <dbReference type="PROSITE" id="PS51189"/>
    </source>
</evidence>
<dbReference type="GO" id="GO:0000723">
    <property type="term" value="P:telomere maintenance"/>
    <property type="evidence" value="ECO:0007669"/>
    <property type="project" value="TreeGrafter"/>
</dbReference>
<comment type="caution">
    <text evidence="17">The sequence shown here is derived from an EMBL/GenBank/DDBJ whole genome shotgun (WGS) entry which is preliminary data.</text>
</comment>
<keyword evidence="5" id="KW-0808">Transferase</keyword>
<dbReference type="Proteomes" id="UP001212152">
    <property type="component" value="Unassembled WGS sequence"/>
</dbReference>
<keyword evidence="4" id="KW-0723">Serine/threonine-protein kinase</keyword>
<organism evidence="17 18">
    <name type="scientific">Geranomyces variabilis</name>
    <dbReference type="NCBI Taxonomy" id="109894"/>
    <lineage>
        <taxon>Eukaryota</taxon>
        <taxon>Fungi</taxon>
        <taxon>Fungi incertae sedis</taxon>
        <taxon>Chytridiomycota</taxon>
        <taxon>Chytridiomycota incertae sedis</taxon>
        <taxon>Chytridiomycetes</taxon>
        <taxon>Spizellomycetales</taxon>
        <taxon>Powellomycetaceae</taxon>
        <taxon>Geranomyces</taxon>
    </lineage>
</organism>
<evidence type="ECO:0000256" key="1">
    <source>
        <dbReference type="ARBA" id="ARBA00004123"/>
    </source>
</evidence>
<dbReference type="Gene3D" id="1.10.1070.11">
    <property type="entry name" value="Phosphatidylinositol 3-/4-kinase, catalytic domain"/>
    <property type="match status" value="1"/>
</dbReference>
<dbReference type="PROSITE" id="PS00916">
    <property type="entry name" value="PI3_4_KINASE_2"/>
    <property type="match status" value="1"/>
</dbReference>
<proteinExistence type="inferred from homology"/>
<dbReference type="GO" id="GO:0005524">
    <property type="term" value="F:ATP binding"/>
    <property type="evidence" value="ECO:0007669"/>
    <property type="project" value="UniProtKB-KW"/>
</dbReference>
<dbReference type="InterPro" id="IPR011990">
    <property type="entry name" value="TPR-like_helical_dom_sf"/>
</dbReference>
<dbReference type="SMART" id="SM01343">
    <property type="entry name" value="FATC"/>
    <property type="match status" value="1"/>
</dbReference>
<evidence type="ECO:0000256" key="7">
    <source>
        <dbReference type="ARBA" id="ARBA00022763"/>
    </source>
</evidence>
<dbReference type="Pfam" id="PF08064">
    <property type="entry name" value="UME"/>
    <property type="match status" value="1"/>
</dbReference>
<evidence type="ECO:0000259" key="14">
    <source>
        <dbReference type="PROSITE" id="PS50290"/>
    </source>
</evidence>
<evidence type="ECO:0000256" key="13">
    <source>
        <dbReference type="ARBA" id="ARBA00048679"/>
    </source>
</evidence>
<dbReference type="SMART" id="SM00802">
    <property type="entry name" value="UME"/>
    <property type="match status" value="1"/>
</dbReference>
<comment type="similarity">
    <text evidence="2">Belongs to the PI3/PI4-kinase family. ATM subfamily.</text>
</comment>
<dbReference type="InterPro" id="IPR050517">
    <property type="entry name" value="DDR_Repair_Kinase"/>
</dbReference>
<reference evidence="17" key="1">
    <citation type="submission" date="2020-05" db="EMBL/GenBank/DDBJ databases">
        <title>Phylogenomic resolution of chytrid fungi.</title>
        <authorList>
            <person name="Stajich J.E."/>
            <person name="Amses K."/>
            <person name="Simmons R."/>
            <person name="Seto K."/>
            <person name="Myers J."/>
            <person name="Bonds A."/>
            <person name="Quandt C.A."/>
            <person name="Barry K."/>
            <person name="Liu P."/>
            <person name="Grigoriev I."/>
            <person name="Longcore J.E."/>
            <person name="James T.Y."/>
        </authorList>
    </citation>
    <scope>NUCLEOTIDE SEQUENCE</scope>
    <source>
        <strain evidence="17">JEL0379</strain>
    </source>
</reference>
<dbReference type="Pfam" id="PF02260">
    <property type="entry name" value="FATC"/>
    <property type="match status" value="1"/>
</dbReference>
<dbReference type="Pfam" id="PF02259">
    <property type="entry name" value="FAT"/>
    <property type="match status" value="1"/>
</dbReference>
<dbReference type="Pfam" id="PF23593">
    <property type="entry name" value="HEAT_ATR"/>
    <property type="match status" value="1"/>
</dbReference>
<dbReference type="GO" id="GO:0004674">
    <property type="term" value="F:protein serine/threonine kinase activity"/>
    <property type="evidence" value="ECO:0007669"/>
    <property type="project" value="UniProtKB-KW"/>
</dbReference>
<dbReference type="SMART" id="SM00146">
    <property type="entry name" value="PI3Kc"/>
    <property type="match status" value="1"/>
</dbReference>
<dbReference type="Pfam" id="PF00454">
    <property type="entry name" value="PI3_PI4_kinase"/>
    <property type="match status" value="1"/>
</dbReference>
<dbReference type="Pfam" id="PF25030">
    <property type="entry name" value="M-HEAT_ATR"/>
    <property type="match status" value="1"/>
</dbReference>
<dbReference type="PROSITE" id="PS51190">
    <property type="entry name" value="FATC"/>
    <property type="match status" value="1"/>
</dbReference>
<dbReference type="InterPro" id="IPR016024">
    <property type="entry name" value="ARM-type_fold"/>
</dbReference>
<evidence type="ECO:0000259" key="16">
    <source>
        <dbReference type="PROSITE" id="PS51190"/>
    </source>
</evidence>
<dbReference type="GO" id="GO:0005634">
    <property type="term" value="C:nucleus"/>
    <property type="evidence" value="ECO:0007669"/>
    <property type="project" value="UniProtKB-SubCell"/>
</dbReference>
<feature type="domain" description="FATC" evidence="16">
    <location>
        <begin position="2443"/>
        <end position="2473"/>
    </location>
</feature>
<evidence type="ECO:0000256" key="2">
    <source>
        <dbReference type="ARBA" id="ARBA00010769"/>
    </source>
</evidence>
<dbReference type="SUPFAM" id="SSF48452">
    <property type="entry name" value="TPR-like"/>
    <property type="match status" value="1"/>
</dbReference>
<feature type="domain" description="FAT" evidence="15">
    <location>
        <begin position="1465"/>
        <end position="2016"/>
    </location>
</feature>
<evidence type="ECO:0000256" key="6">
    <source>
        <dbReference type="ARBA" id="ARBA00022741"/>
    </source>
</evidence>
<dbReference type="InterPro" id="IPR012993">
    <property type="entry name" value="UME"/>
</dbReference>
<gene>
    <name evidence="17" type="primary">MEC1</name>
    <name evidence="17" type="ORF">HDU87_006905</name>
</gene>
<dbReference type="PANTHER" id="PTHR11139:SF125">
    <property type="entry name" value="SERINE_THREONINE-PROTEIN KINASE MEC1"/>
    <property type="match status" value="1"/>
</dbReference>
<dbReference type="InterPro" id="IPR014009">
    <property type="entry name" value="PIK_FAT"/>
</dbReference>
<dbReference type="InterPro" id="IPR018936">
    <property type="entry name" value="PI3/4_kinase_CS"/>
</dbReference>
<feature type="domain" description="PI3K/PI4K catalytic" evidence="14">
    <location>
        <begin position="2125"/>
        <end position="2435"/>
    </location>
</feature>
<dbReference type="EC" id="2.7.11.1" evidence="3"/>
<keyword evidence="11" id="KW-0539">Nucleus</keyword>
<dbReference type="GO" id="GO:0000077">
    <property type="term" value="P:DNA damage checkpoint signaling"/>
    <property type="evidence" value="ECO:0007669"/>
    <property type="project" value="TreeGrafter"/>
</dbReference>
<dbReference type="Gene3D" id="3.30.1010.10">
    <property type="entry name" value="Phosphatidylinositol 3-kinase Catalytic Subunit, Chain A, domain 4"/>
    <property type="match status" value="1"/>
</dbReference>
<accession>A0AAD5TET1</accession>
<evidence type="ECO:0000256" key="12">
    <source>
        <dbReference type="ARBA" id="ARBA00047899"/>
    </source>
</evidence>
<evidence type="ECO:0000313" key="18">
    <source>
        <dbReference type="Proteomes" id="UP001212152"/>
    </source>
</evidence>
<dbReference type="InterPro" id="IPR057564">
    <property type="entry name" value="HEAT_ATR"/>
</dbReference>
<evidence type="ECO:0000256" key="8">
    <source>
        <dbReference type="ARBA" id="ARBA00022777"/>
    </source>
</evidence>
<dbReference type="Gene3D" id="1.25.40.10">
    <property type="entry name" value="Tetratricopeptide repeat domain"/>
    <property type="match status" value="1"/>
</dbReference>
<name>A0AAD5TET1_9FUNG</name>
<dbReference type="GO" id="GO:0006281">
    <property type="term" value="P:DNA repair"/>
    <property type="evidence" value="ECO:0007669"/>
    <property type="project" value="UniProtKB-KW"/>
</dbReference>
<dbReference type="GO" id="GO:0005694">
    <property type="term" value="C:chromosome"/>
    <property type="evidence" value="ECO:0007669"/>
    <property type="project" value="TreeGrafter"/>
</dbReference>
<keyword evidence="18" id="KW-1185">Reference proteome</keyword>
<protein>
    <recommendedName>
        <fullName evidence="3">non-specific serine/threonine protein kinase</fullName>
        <ecNumber evidence="3">2.7.11.1</ecNumber>
    </recommendedName>
</protein>
<comment type="subcellular location">
    <subcellularLocation>
        <location evidence="1">Nucleus</location>
    </subcellularLocation>
</comment>
<keyword evidence="8 17" id="KW-0418">Kinase</keyword>
<dbReference type="InterPro" id="IPR003151">
    <property type="entry name" value="PIK-rel_kinase_FAT"/>
</dbReference>